<feature type="compositionally biased region" description="Polar residues" evidence="1">
    <location>
        <begin position="93"/>
        <end position="119"/>
    </location>
</feature>
<evidence type="ECO:0000313" key="3">
    <source>
        <dbReference type="Proteomes" id="UP000045285"/>
    </source>
</evidence>
<name>A0A090E5E8_MESPL</name>
<dbReference type="EMBL" id="CCMZ01000037">
    <property type="protein sequence ID" value="CDX24786.1"/>
    <property type="molecule type" value="Genomic_DNA"/>
</dbReference>
<dbReference type="Proteomes" id="UP000045285">
    <property type="component" value="Unassembled WGS sequence"/>
</dbReference>
<dbReference type="AlphaFoldDB" id="A0A090E5E8"/>
<reference evidence="3" key="1">
    <citation type="submission" date="2014-08" db="EMBL/GenBank/DDBJ databases">
        <authorList>
            <person name="Moulin L."/>
        </authorList>
    </citation>
    <scope>NUCLEOTIDE SEQUENCE [LARGE SCALE GENOMIC DNA]</scope>
</reference>
<protein>
    <submittedName>
        <fullName evidence="2">Uncharacterized protein</fullName>
    </submittedName>
</protein>
<sequence>MIGRVASARARCRSEIRQRAISCISECCGDLVIPGLTLPLFINQMVCEPASSPIGLTHRQVDKISAEEMTIGNEIGGIIADVRFRGHNAPTATISGFTAGNQGASPRPSSARCSHSATEPVSGHTKN</sequence>
<evidence type="ECO:0000313" key="2">
    <source>
        <dbReference type="EMBL" id="CDX24786.1"/>
    </source>
</evidence>
<organism evidence="2 3">
    <name type="scientific">Mesorhizobium plurifarium</name>
    <dbReference type="NCBI Taxonomy" id="69974"/>
    <lineage>
        <taxon>Bacteria</taxon>
        <taxon>Pseudomonadati</taxon>
        <taxon>Pseudomonadota</taxon>
        <taxon>Alphaproteobacteria</taxon>
        <taxon>Hyphomicrobiales</taxon>
        <taxon>Phyllobacteriaceae</taxon>
        <taxon>Mesorhizobium</taxon>
    </lineage>
</organism>
<proteinExistence type="predicted"/>
<accession>A0A090E5E8</accession>
<feature type="region of interest" description="Disordered" evidence="1">
    <location>
        <begin position="93"/>
        <end position="127"/>
    </location>
</feature>
<keyword evidence="3" id="KW-1185">Reference proteome</keyword>
<gene>
    <name evidence="2" type="ORF">MPL3356_420015</name>
</gene>
<evidence type="ECO:0000256" key="1">
    <source>
        <dbReference type="SAM" id="MobiDB-lite"/>
    </source>
</evidence>